<gene>
    <name evidence="1" type="ORF">FLACOL_02028</name>
</gene>
<dbReference type="Proteomes" id="UP000238180">
    <property type="component" value="Unassembled WGS sequence"/>
</dbReference>
<sequence length="40" mass="4684">MVTKLNDLKKLLLVDSMPLEVCKLFHSSRSKICKEIVFYI</sequence>
<accession>A0A2N9PCD8</accession>
<dbReference type="AlphaFoldDB" id="A0A2N9PCD8"/>
<protein>
    <submittedName>
        <fullName evidence="1">Uncharacterized protein</fullName>
    </submittedName>
</protein>
<reference evidence="1 2" key="1">
    <citation type="submission" date="2018-02" db="EMBL/GenBank/DDBJ databases">
        <authorList>
            <person name="Cohen D.B."/>
            <person name="Kent A.D."/>
        </authorList>
    </citation>
    <scope>NUCLEOTIDE SEQUENCE [LARGE SCALE GENOMIC DNA]</scope>
    <source>
        <strain evidence="1">CIP109753</strain>
    </source>
</reference>
<proteinExistence type="predicted"/>
<evidence type="ECO:0000313" key="1">
    <source>
        <dbReference type="EMBL" id="SPE78014.1"/>
    </source>
</evidence>
<name>A0A2N9PCD8_9FLAO</name>
<evidence type="ECO:0000313" key="2">
    <source>
        <dbReference type="Proteomes" id="UP000238180"/>
    </source>
</evidence>
<dbReference type="EMBL" id="OLKH01000114">
    <property type="protein sequence ID" value="SPE78014.1"/>
    <property type="molecule type" value="Genomic_DNA"/>
</dbReference>
<organism evidence="1 2">
    <name type="scientific">Flavobacterium columnare</name>
    <dbReference type="NCBI Taxonomy" id="996"/>
    <lineage>
        <taxon>Bacteria</taxon>
        <taxon>Pseudomonadati</taxon>
        <taxon>Bacteroidota</taxon>
        <taxon>Flavobacteriia</taxon>
        <taxon>Flavobacteriales</taxon>
        <taxon>Flavobacteriaceae</taxon>
        <taxon>Flavobacterium</taxon>
    </lineage>
</organism>